<feature type="region of interest" description="Disordered" evidence="1">
    <location>
        <begin position="344"/>
        <end position="369"/>
    </location>
</feature>
<gene>
    <name evidence="2" type="ORF">Rcae01_01298</name>
</gene>
<feature type="compositionally biased region" description="Basic and acidic residues" evidence="1">
    <location>
        <begin position="192"/>
        <end position="207"/>
    </location>
</feature>
<evidence type="ECO:0000313" key="2">
    <source>
        <dbReference type="EMBL" id="GAA5505850.1"/>
    </source>
</evidence>
<proteinExistence type="predicted"/>
<sequence>MSRVFSTSPTHWVTQMQNQRTLVFFFAYIALAVAALVTVRADSPPQTAAAVPDGTPSRISDWALAGVIWSDASLTQRLAIEAAKQAETPEQAEELRKIARQSSQLIEALEAFGWRHVDRTAQQGVSDSVQDRSRDSESTALPSPEAVGKAIADSLDPVVGNSSPATERRSASTQQSRPDAAANPDAAVLPESIKRFDTETPVGRDDPGLDDELTGPATRLDVAPYRVDDYIDETGAESRNRADAIEDGVEGAIAAAAGRRGLHRPASDRISEREVMTRSATLPFAEDSIYDSDDFDPDIDYNINNARPVVGVDAEGDRDDDIDLDDPAEVISGEDEMIADTARRNATGDTTSVPAATAASPSTGTTRTNLDRYTSERMEHLSDANWVQFHLDANQAVWRQFTNADNVVRRAADAVVKLKADVSVAIRATSDPRLREILSVVAD</sequence>
<organism evidence="2 3">
    <name type="scientific">Novipirellula caenicola</name>
    <dbReference type="NCBI Taxonomy" id="1536901"/>
    <lineage>
        <taxon>Bacteria</taxon>
        <taxon>Pseudomonadati</taxon>
        <taxon>Planctomycetota</taxon>
        <taxon>Planctomycetia</taxon>
        <taxon>Pirellulales</taxon>
        <taxon>Pirellulaceae</taxon>
        <taxon>Novipirellula</taxon>
    </lineage>
</organism>
<keyword evidence="3" id="KW-1185">Reference proteome</keyword>
<feature type="compositionally biased region" description="Polar residues" evidence="1">
    <location>
        <begin position="160"/>
        <end position="177"/>
    </location>
</feature>
<accession>A0ABP9VNI8</accession>
<comment type="caution">
    <text evidence="2">The sequence shown here is derived from an EMBL/GenBank/DDBJ whole genome shotgun (WGS) entry which is preliminary data.</text>
</comment>
<reference evidence="2 3" key="1">
    <citation type="submission" date="2024-02" db="EMBL/GenBank/DDBJ databases">
        <title>Rhodopirellula caenicola NBRC 110016.</title>
        <authorList>
            <person name="Ichikawa N."/>
            <person name="Katano-Makiyama Y."/>
            <person name="Hidaka K."/>
        </authorList>
    </citation>
    <scope>NUCLEOTIDE SEQUENCE [LARGE SCALE GENOMIC DNA]</scope>
    <source>
        <strain evidence="2 3">NBRC 110016</strain>
    </source>
</reference>
<evidence type="ECO:0000256" key="1">
    <source>
        <dbReference type="SAM" id="MobiDB-lite"/>
    </source>
</evidence>
<feature type="region of interest" description="Disordered" evidence="1">
    <location>
        <begin position="121"/>
        <end position="216"/>
    </location>
</feature>
<dbReference type="Proteomes" id="UP001416858">
    <property type="component" value="Unassembled WGS sequence"/>
</dbReference>
<evidence type="ECO:0000313" key="3">
    <source>
        <dbReference type="Proteomes" id="UP001416858"/>
    </source>
</evidence>
<name>A0ABP9VNI8_9BACT</name>
<protein>
    <submittedName>
        <fullName evidence="2">Uncharacterized protein</fullName>
    </submittedName>
</protein>
<dbReference type="EMBL" id="BAABRO010000002">
    <property type="protein sequence ID" value="GAA5505850.1"/>
    <property type="molecule type" value="Genomic_DNA"/>
</dbReference>
<feature type="compositionally biased region" description="Low complexity" evidence="1">
    <location>
        <begin position="350"/>
        <end position="368"/>
    </location>
</feature>